<keyword evidence="2" id="KW-1133">Transmembrane helix</keyword>
<keyword evidence="4" id="KW-1185">Reference proteome</keyword>
<evidence type="ECO:0000256" key="1">
    <source>
        <dbReference type="SAM" id="MobiDB-lite"/>
    </source>
</evidence>
<feature type="transmembrane region" description="Helical" evidence="2">
    <location>
        <begin position="38"/>
        <end position="62"/>
    </location>
</feature>
<sequence>MLVTLTVIAMVVLAGYLWHSAGELRHRSVRPHGENDVTSAGAVLLMRSTCIAMLTLAIAFLATSWQPAPGTSIDPTDLDAHSAAVEPSVTPE</sequence>
<dbReference type="STRING" id="487184.SAMN05216421_2098"/>
<reference evidence="4" key="1">
    <citation type="submission" date="2016-10" db="EMBL/GenBank/DDBJ databases">
        <authorList>
            <person name="Varghese N."/>
            <person name="Submissions S."/>
        </authorList>
    </citation>
    <scope>NUCLEOTIDE SEQUENCE [LARGE SCALE GENOMIC DNA]</scope>
    <source>
        <strain evidence="4">NRRL B-51270</strain>
    </source>
</reference>
<dbReference type="EMBL" id="LT629736">
    <property type="protein sequence ID" value="SDS74077.1"/>
    <property type="molecule type" value="Genomic_DNA"/>
</dbReference>
<evidence type="ECO:0000313" key="4">
    <source>
        <dbReference type="Proteomes" id="UP000243207"/>
    </source>
</evidence>
<dbReference type="AlphaFoldDB" id="A0A1H1UNK5"/>
<keyword evidence="2" id="KW-0472">Membrane</keyword>
<organism evidence="3 4">
    <name type="scientific">Halopseudomonas xinjiangensis</name>
    <dbReference type="NCBI Taxonomy" id="487184"/>
    <lineage>
        <taxon>Bacteria</taxon>
        <taxon>Pseudomonadati</taxon>
        <taxon>Pseudomonadota</taxon>
        <taxon>Gammaproteobacteria</taxon>
        <taxon>Pseudomonadales</taxon>
        <taxon>Pseudomonadaceae</taxon>
        <taxon>Halopseudomonas</taxon>
    </lineage>
</organism>
<gene>
    <name evidence="3" type="ORF">SAMN05216421_2098</name>
</gene>
<evidence type="ECO:0000256" key="2">
    <source>
        <dbReference type="SAM" id="Phobius"/>
    </source>
</evidence>
<name>A0A1H1UNK5_9GAMM</name>
<protein>
    <submittedName>
        <fullName evidence="3">Uncharacterized protein</fullName>
    </submittedName>
</protein>
<evidence type="ECO:0000313" key="3">
    <source>
        <dbReference type="EMBL" id="SDS74077.1"/>
    </source>
</evidence>
<proteinExistence type="predicted"/>
<dbReference type="Proteomes" id="UP000243207">
    <property type="component" value="Chromosome I"/>
</dbReference>
<feature type="region of interest" description="Disordered" evidence="1">
    <location>
        <begin position="72"/>
        <end position="92"/>
    </location>
</feature>
<keyword evidence="2" id="KW-0812">Transmembrane</keyword>
<accession>A0A1H1UNK5</accession>